<sequence>MAEAAEAAPILDACRAALRFAGCTDYDEEVSDLIGAARAKMRAGGVSGEKSEDDADPLVRIAIKTYVKANFGMDNPDATRYAEAFESYVTQMKCTAEYGARS</sequence>
<dbReference type="Pfam" id="PF24829">
    <property type="entry name" value="Phage_connect_2"/>
    <property type="match status" value="1"/>
</dbReference>
<dbReference type="RefSeq" id="WP_154333120.1">
    <property type="nucleotide sequence ID" value="NZ_VTFY01000004.1"/>
</dbReference>
<organism evidence="1 2">
    <name type="scientific">Eggerthella guodeyinii</name>
    <dbReference type="NCBI Taxonomy" id="2690837"/>
    <lineage>
        <taxon>Bacteria</taxon>
        <taxon>Bacillati</taxon>
        <taxon>Actinomycetota</taxon>
        <taxon>Coriobacteriia</taxon>
        <taxon>Eggerthellales</taxon>
        <taxon>Eggerthellaceae</taxon>
        <taxon>Eggerthella</taxon>
    </lineage>
</organism>
<dbReference type="InterPro" id="IPR056951">
    <property type="entry name" value="Phage_connect_2"/>
</dbReference>
<keyword evidence="2" id="KW-1185">Reference proteome</keyword>
<accession>A0A6N7RMI5</accession>
<dbReference type="Proteomes" id="UP000438093">
    <property type="component" value="Unassembled WGS sequence"/>
</dbReference>
<evidence type="ECO:0000313" key="2">
    <source>
        <dbReference type="Proteomes" id="UP000438093"/>
    </source>
</evidence>
<name>A0A6N7RMI5_9ACTN</name>
<protein>
    <submittedName>
        <fullName evidence="1">DNA-packaging protein</fullName>
    </submittedName>
</protein>
<dbReference type="AlphaFoldDB" id="A0A6N7RMI5"/>
<proteinExistence type="predicted"/>
<reference evidence="2" key="1">
    <citation type="submission" date="2019-08" db="EMBL/GenBank/DDBJ databases">
        <title>Arthrobacter sp. nov., isolated from plateau pika and Tibetan wild ass.</title>
        <authorList>
            <person name="Ge Y."/>
        </authorList>
    </citation>
    <scope>NUCLEOTIDE SEQUENCE [LARGE SCALE GENOMIC DNA]</scope>
    <source>
        <strain evidence="2">HF-4214</strain>
    </source>
</reference>
<dbReference type="EMBL" id="VTFY01000004">
    <property type="protein sequence ID" value="MRX82252.1"/>
    <property type="molecule type" value="Genomic_DNA"/>
</dbReference>
<evidence type="ECO:0000313" key="1">
    <source>
        <dbReference type="EMBL" id="MRX82252.1"/>
    </source>
</evidence>
<comment type="caution">
    <text evidence="1">The sequence shown here is derived from an EMBL/GenBank/DDBJ whole genome shotgun (WGS) entry which is preliminary data.</text>
</comment>
<gene>
    <name evidence="1" type="ORF">GJG86_07070</name>
</gene>